<keyword evidence="2" id="KW-0732">Signal</keyword>
<dbReference type="InterPro" id="IPR047703">
    <property type="entry name" value="SCO2322-like"/>
</dbReference>
<keyword evidence="1" id="KW-0472">Membrane</keyword>
<accession>A0ABP4ERS4</accession>
<sequence length="216" mass="21480">MTGALRRTAAALLAAAVPAVLLVLLPVGPAQAADYRYWSFWKSSGGAWAYQQQGPAVYVPADGTVDGWRFALSPDGGKEAARPGAVGDFAALCTATPAQQGRKRVGVVLDFGTPADAPKGAGAPPAARTACASVPAAATSAEVLAAVAPPLRYDSAGMLCAIAGYPRAGCGEAVDAGAPAASGSPSGGTGLTGPVLGGVLVLLLGAGAWWQLRRRR</sequence>
<evidence type="ECO:0000256" key="2">
    <source>
        <dbReference type="SAM" id="SignalP"/>
    </source>
</evidence>
<keyword evidence="4" id="KW-1185">Reference proteome</keyword>
<comment type="caution">
    <text evidence="3">The sequence shown here is derived from an EMBL/GenBank/DDBJ whole genome shotgun (WGS) entry which is preliminary data.</text>
</comment>
<feature type="transmembrane region" description="Helical" evidence="1">
    <location>
        <begin position="191"/>
        <end position="210"/>
    </location>
</feature>
<organism evidence="3 4">
    <name type="scientific">Kitasatospora arboriphila</name>
    <dbReference type="NCBI Taxonomy" id="258052"/>
    <lineage>
        <taxon>Bacteria</taxon>
        <taxon>Bacillati</taxon>
        <taxon>Actinomycetota</taxon>
        <taxon>Actinomycetes</taxon>
        <taxon>Kitasatosporales</taxon>
        <taxon>Streptomycetaceae</taxon>
        <taxon>Kitasatospora</taxon>
    </lineage>
</organism>
<feature type="signal peptide" evidence="2">
    <location>
        <begin position="1"/>
        <end position="32"/>
    </location>
</feature>
<keyword evidence="1" id="KW-1133">Transmembrane helix</keyword>
<dbReference type="NCBIfam" id="NF040672">
    <property type="entry name" value="SCO2322_fam"/>
    <property type="match status" value="1"/>
</dbReference>
<reference evidence="4" key="1">
    <citation type="journal article" date="2019" name="Int. J. Syst. Evol. Microbiol.">
        <title>The Global Catalogue of Microorganisms (GCM) 10K type strain sequencing project: providing services to taxonomists for standard genome sequencing and annotation.</title>
        <authorList>
            <consortium name="The Broad Institute Genomics Platform"/>
            <consortium name="The Broad Institute Genome Sequencing Center for Infectious Disease"/>
            <person name="Wu L."/>
            <person name="Ma J."/>
        </authorList>
    </citation>
    <scope>NUCLEOTIDE SEQUENCE [LARGE SCALE GENOMIC DNA]</scope>
    <source>
        <strain evidence="4">JCM 13002</strain>
    </source>
</reference>
<gene>
    <name evidence="3" type="ORF">GCM10009663_72440</name>
</gene>
<feature type="chain" id="PRO_5046885984" evidence="2">
    <location>
        <begin position="33"/>
        <end position="216"/>
    </location>
</feature>
<dbReference type="EMBL" id="BAAALD010000132">
    <property type="protein sequence ID" value="GAA1122594.1"/>
    <property type="molecule type" value="Genomic_DNA"/>
</dbReference>
<evidence type="ECO:0000313" key="4">
    <source>
        <dbReference type="Proteomes" id="UP001499987"/>
    </source>
</evidence>
<name>A0ABP4ERS4_9ACTN</name>
<dbReference type="Proteomes" id="UP001499987">
    <property type="component" value="Unassembled WGS sequence"/>
</dbReference>
<proteinExistence type="predicted"/>
<evidence type="ECO:0000313" key="3">
    <source>
        <dbReference type="EMBL" id="GAA1122594.1"/>
    </source>
</evidence>
<dbReference type="RefSeq" id="WP_344628002.1">
    <property type="nucleotide sequence ID" value="NZ_BAAALD010000132.1"/>
</dbReference>
<evidence type="ECO:0000256" key="1">
    <source>
        <dbReference type="SAM" id="Phobius"/>
    </source>
</evidence>
<keyword evidence="1" id="KW-0812">Transmembrane</keyword>
<protein>
    <submittedName>
        <fullName evidence="3">SCO2322 family protein</fullName>
    </submittedName>
</protein>